<protein>
    <submittedName>
        <fullName evidence="2">Uncharacterized conserved protein, DUF362 family</fullName>
    </submittedName>
</protein>
<sequence length="365" mass="39983">MTKQDILIIHGTDYKEMAKQILTRADVAALIGDRDKQVALKPNLASANAPSTGATTHPQLLAGTIEYLQEHGFHHISVIEGAWVGDRTDLAARAAGCDKVCRTYNVPFYDLQKDSWKEYDAHGMNIRLCDRATAADYLINMPVLKGHCQTLITCALKNNKGLLPNAEKRRFHTLGLHRPIAHLNTLIPDSFILVDNICGDLDFEEGGNPVVMNRVLGFLDPVLCDAYVCDCMGYSPDDVEYIRLAEALGVGSADLSAANIIPLNEDCLPDRKLEMTRRVRTLAAYTAPKDACSACYGSLIYALDRLSDAGLLRRGLPPVSIGQVYKGRTGEIGVGSCTSCHQKHLNGCPPKAADMVDFLRENWAE</sequence>
<evidence type="ECO:0000313" key="3">
    <source>
        <dbReference type="Proteomes" id="UP000198508"/>
    </source>
</evidence>
<evidence type="ECO:0000259" key="1">
    <source>
        <dbReference type="Pfam" id="PF04015"/>
    </source>
</evidence>
<dbReference type="AlphaFoldDB" id="A0A1I0FXY7"/>
<dbReference type="EMBL" id="FOIM01000010">
    <property type="protein sequence ID" value="SET63393.1"/>
    <property type="molecule type" value="Genomic_DNA"/>
</dbReference>
<reference evidence="3" key="1">
    <citation type="submission" date="2016-10" db="EMBL/GenBank/DDBJ databases">
        <authorList>
            <person name="Varghese N."/>
            <person name="Submissions S."/>
        </authorList>
    </citation>
    <scope>NUCLEOTIDE SEQUENCE [LARGE SCALE GENOMIC DNA]</scope>
    <source>
        <strain evidence="3">NLAE-zl-G277</strain>
    </source>
</reference>
<dbReference type="Pfam" id="PF04015">
    <property type="entry name" value="DUF362"/>
    <property type="match status" value="1"/>
</dbReference>
<dbReference type="Proteomes" id="UP000198508">
    <property type="component" value="Unassembled WGS sequence"/>
</dbReference>
<accession>A0A1I0FXY7</accession>
<dbReference type="GeneID" id="93279827"/>
<dbReference type="InterPro" id="IPR007160">
    <property type="entry name" value="DUF362"/>
</dbReference>
<name>A0A1I0FXY7_9FIRM</name>
<feature type="domain" description="DUF362" evidence="1">
    <location>
        <begin position="38"/>
        <end position="230"/>
    </location>
</feature>
<evidence type="ECO:0000313" key="2">
    <source>
        <dbReference type="EMBL" id="SET63393.1"/>
    </source>
</evidence>
<gene>
    <name evidence="2" type="ORF">SAMN05216313_11017</name>
</gene>
<dbReference type="RefSeq" id="WP_092363356.1">
    <property type="nucleotide sequence ID" value="NZ_DAINWJ010000115.1"/>
</dbReference>
<proteinExistence type="predicted"/>
<keyword evidence="3" id="KW-1185">Reference proteome</keyword>
<organism evidence="2 3">
    <name type="scientific">Enterocloster lavalensis</name>
    <dbReference type="NCBI Taxonomy" id="460384"/>
    <lineage>
        <taxon>Bacteria</taxon>
        <taxon>Bacillati</taxon>
        <taxon>Bacillota</taxon>
        <taxon>Clostridia</taxon>
        <taxon>Lachnospirales</taxon>
        <taxon>Lachnospiraceae</taxon>
        <taxon>Enterocloster</taxon>
    </lineage>
</organism>